<protein>
    <submittedName>
        <fullName evidence="3">Uncharacterized protein</fullName>
    </submittedName>
</protein>
<sequence>MTRPNETGWYWLGSRENVKDQILIQGSDNRLAGNTDAAAAYRTAMGY</sequence>
<keyword evidence="5" id="KW-1185">Reference proteome</keyword>
<dbReference type="EMBL" id="JACIHM010000009">
    <property type="protein sequence ID" value="MBB4449016.1"/>
    <property type="molecule type" value="Genomic_DNA"/>
</dbReference>
<evidence type="ECO:0000313" key="1">
    <source>
        <dbReference type="EMBL" id="MBB4351024.1"/>
    </source>
</evidence>
<dbReference type="EMBL" id="JACIGY010000009">
    <property type="protein sequence ID" value="MBB4414400.1"/>
    <property type="molecule type" value="Genomic_DNA"/>
</dbReference>
<accession>A0A7W6Y496</accession>
<proteinExistence type="predicted"/>
<evidence type="ECO:0000313" key="5">
    <source>
        <dbReference type="Proteomes" id="UP000524535"/>
    </source>
</evidence>
<comment type="caution">
    <text evidence="3">The sequence shown here is derived from an EMBL/GenBank/DDBJ whole genome shotgun (WGS) entry which is preliminary data.</text>
</comment>
<dbReference type="AlphaFoldDB" id="A0A7W6Y496"/>
<dbReference type="EMBL" id="JACIGW010000008">
    <property type="protein sequence ID" value="MBB4351024.1"/>
    <property type="molecule type" value="Genomic_DNA"/>
</dbReference>
<name>A0A7W6Y496_9HYPH</name>
<dbReference type="RefSeq" id="WP_183828630.1">
    <property type="nucleotide sequence ID" value="NZ_JACIGW010000008.1"/>
</dbReference>
<evidence type="ECO:0000313" key="2">
    <source>
        <dbReference type="EMBL" id="MBB4414400.1"/>
    </source>
</evidence>
<organism evidence="3 6">
    <name type="scientific">Aliirhizobium cellulosilyticum</name>
    <dbReference type="NCBI Taxonomy" id="393664"/>
    <lineage>
        <taxon>Bacteria</taxon>
        <taxon>Pseudomonadati</taxon>
        <taxon>Pseudomonadota</taxon>
        <taxon>Alphaproteobacteria</taxon>
        <taxon>Hyphomicrobiales</taxon>
        <taxon>Rhizobiaceae</taxon>
        <taxon>Aliirhizobium</taxon>
    </lineage>
</organism>
<evidence type="ECO:0000313" key="3">
    <source>
        <dbReference type="EMBL" id="MBB4449016.1"/>
    </source>
</evidence>
<evidence type="ECO:0000313" key="4">
    <source>
        <dbReference type="Proteomes" id="UP000520770"/>
    </source>
</evidence>
<dbReference type="Proteomes" id="UP000576087">
    <property type="component" value="Unassembled WGS sequence"/>
</dbReference>
<gene>
    <name evidence="2" type="ORF">GGE31_004942</name>
    <name evidence="1" type="ORF">GGE33_004802</name>
    <name evidence="3" type="ORF">GGE35_004866</name>
</gene>
<dbReference type="Proteomes" id="UP000524535">
    <property type="component" value="Unassembled WGS sequence"/>
</dbReference>
<dbReference type="Proteomes" id="UP000520770">
    <property type="component" value="Unassembled WGS sequence"/>
</dbReference>
<evidence type="ECO:0000313" key="6">
    <source>
        <dbReference type="Proteomes" id="UP000576087"/>
    </source>
</evidence>
<reference evidence="4 5" key="1">
    <citation type="submission" date="2020-08" db="EMBL/GenBank/DDBJ databases">
        <title>Genomic Encyclopedia of Type Strains, Phase IV (KMG-V): Genome sequencing to study the core and pangenomes of soil and plant-associated prokaryotes.</title>
        <authorList>
            <person name="Whitman W."/>
        </authorList>
    </citation>
    <scope>NUCLEOTIDE SEQUENCE [LARGE SCALE GENOMIC DNA]</scope>
    <source>
        <strain evidence="2 5">SEMIA 444</strain>
        <strain evidence="1 4">SEMIA 448</strain>
        <strain evidence="3 6">SEMIA 452</strain>
    </source>
</reference>